<dbReference type="InterPro" id="IPR036291">
    <property type="entry name" value="NAD(P)-bd_dom_sf"/>
</dbReference>
<dbReference type="CDD" id="cd05253">
    <property type="entry name" value="UDP_GE_SDE_e"/>
    <property type="match status" value="1"/>
</dbReference>
<proteinExistence type="predicted"/>
<dbReference type="RefSeq" id="WP_013164006.1">
    <property type="nucleotide sequence ID" value="NC_014216.1"/>
</dbReference>
<dbReference type="PRINTS" id="PR01713">
    <property type="entry name" value="NUCEPIMERASE"/>
</dbReference>
<evidence type="ECO:0000256" key="2">
    <source>
        <dbReference type="SAM" id="MobiDB-lite"/>
    </source>
</evidence>
<protein>
    <submittedName>
        <fullName evidence="4">NAD-dependent epimerase/dehydratase</fullName>
    </submittedName>
</protein>
<feature type="compositionally biased region" description="Polar residues" evidence="2">
    <location>
        <begin position="240"/>
        <end position="254"/>
    </location>
</feature>
<dbReference type="PANTHER" id="PTHR43574">
    <property type="entry name" value="EPIMERASE-RELATED"/>
    <property type="match status" value="1"/>
</dbReference>
<dbReference type="OrthoDB" id="9802815at2"/>
<evidence type="ECO:0000313" key="4">
    <source>
        <dbReference type="EMBL" id="ADH86483.1"/>
    </source>
</evidence>
<dbReference type="InterPro" id="IPR001509">
    <property type="entry name" value="Epimerase_deHydtase"/>
</dbReference>
<dbReference type="Pfam" id="PF01370">
    <property type="entry name" value="Epimerase"/>
    <property type="match status" value="1"/>
</dbReference>
<evidence type="ECO:0000313" key="5">
    <source>
        <dbReference type="Proteomes" id="UP000001508"/>
    </source>
</evidence>
<reference evidence="5" key="1">
    <citation type="submission" date="2010-02" db="EMBL/GenBank/DDBJ databases">
        <title>Complete sequence of Desulfurivibrio alkaliphilus AHT2.</title>
        <authorList>
            <consortium name="US DOE Joint Genome Institute"/>
            <person name="Pitluck S."/>
            <person name="Chertkov O."/>
            <person name="Detter J.C."/>
            <person name="Han C."/>
            <person name="Tapia R."/>
            <person name="Larimer F."/>
            <person name="Land M."/>
            <person name="Hauser L."/>
            <person name="Kyrpides N."/>
            <person name="Mikhailova N."/>
            <person name="Sorokin D.Y."/>
            <person name="Muyzer G."/>
            <person name="Woyke T."/>
        </authorList>
    </citation>
    <scope>NUCLEOTIDE SEQUENCE [LARGE SCALE GENOMIC DNA]</scope>
    <source>
        <strain evidence="5">DSM 19089 / UNIQEM U267 / AHT2</strain>
    </source>
</reference>
<dbReference type="AlphaFoldDB" id="D6Z4K8"/>
<name>D6Z4K8_DESAT</name>
<dbReference type="Gene3D" id="3.40.50.720">
    <property type="entry name" value="NAD(P)-binding Rossmann-like Domain"/>
    <property type="match status" value="1"/>
</dbReference>
<sequence length="335" mass="37561">MKVLITGAAGFIGSALALRLLARGDEVVGIDNHNDYYDPSLKEARLARHADHPGYTHCRIDLADKAAVQEVFAVHRPRRVVNLAAQAGVRYSIENPLSYIESNIVGFAHILENCRHHEIEHLVYASSSSVYGANTAMPFSVHHNVDHPLSVYAASKKSNELMAHTYSHLFGLPTTGLRFFTVYGPWDRPDMALAKFTRAIMADEPIKIFNYGKHRRDFTFIDDIIEGVVRVLDKPATPNPEWSGNNPDPGSSTAPWRVYNIGNNRQVELMEYVETLEKALGKTAQKEMLPLQPGDVPDTFADVTDLARDFNYQPNTTVQEGIGRFAAWYREYYGV</sequence>
<dbReference type="HOGENOM" id="CLU_007383_1_7_7"/>
<organism evidence="4 5">
    <name type="scientific">Desulfurivibrio alkaliphilus (strain DSM 19089 / UNIQEM U267 / AHT2)</name>
    <dbReference type="NCBI Taxonomy" id="589865"/>
    <lineage>
        <taxon>Bacteria</taxon>
        <taxon>Pseudomonadati</taxon>
        <taxon>Thermodesulfobacteriota</taxon>
        <taxon>Desulfobulbia</taxon>
        <taxon>Desulfobulbales</taxon>
        <taxon>Desulfobulbaceae</taxon>
        <taxon>Desulfurivibrio</taxon>
    </lineage>
</organism>
<evidence type="ECO:0000259" key="3">
    <source>
        <dbReference type="Pfam" id="PF01370"/>
    </source>
</evidence>
<dbReference type="InParanoid" id="D6Z4K8"/>
<dbReference type="STRING" id="589865.DaAHT2_1792"/>
<dbReference type="SUPFAM" id="SSF51735">
    <property type="entry name" value="NAD(P)-binding Rossmann-fold domains"/>
    <property type="match status" value="1"/>
</dbReference>
<dbReference type="KEGG" id="dak:DaAHT2_1792"/>
<accession>D6Z4K8</accession>
<gene>
    <name evidence="4" type="ordered locus">DaAHT2_1792</name>
</gene>
<feature type="region of interest" description="Disordered" evidence="2">
    <location>
        <begin position="235"/>
        <end position="254"/>
    </location>
</feature>
<evidence type="ECO:0000256" key="1">
    <source>
        <dbReference type="ARBA" id="ARBA00023027"/>
    </source>
</evidence>
<dbReference type="EMBL" id="CP001940">
    <property type="protein sequence ID" value="ADH86483.1"/>
    <property type="molecule type" value="Genomic_DNA"/>
</dbReference>
<keyword evidence="1" id="KW-0520">NAD</keyword>
<keyword evidence="5" id="KW-1185">Reference proteome</keyword>
<feature type="domain" description="NAD-dependent epimerase/dehydratase" evidence="3">
    <location>
        <begin position="3"/>
        <end position="237"/>
    </location>
</feature>
<dbReference type="eggNOG" id="COG0451">
    <property type="taxonomic scope" value="Bacteria"/>
</dbReference>
<dbReference type="Proteomes" id="UP000001508">
    <property type="component" value="Chromosome"/>
</dbReference>